<evidence type="ECO:0000256" key="3">
    <source>
        <dbReference type="ARBA" id="ARBA00022679"/>
    </source>
</evidence>
<dbReference type="EMBL" id="CAWYQH010000013">
    <property type="protein sequence ID" value="CAK8674649.1"/>
    <property type="molecule type" value="Genomic_DNA"/>
</dbReference>
<accession>A0ABP0F4L4</accession>
<keyword evidence="12" id="KW-1185">Reference proteome</keyword>
<evidence type="ECO:0000256" key="5">
    <source>
        <dbReference type="ARBA" id="ARBA00022968"/>
    </source>
</evidence>
<organism evidence="11 12">
    <name type="scientific">Clavelina lepadiformis</name>
    <name type="common">Light-bulb sea squirt</name>
    <name type="synonym">Ascidia lepadiformis</name>
    <dbReference type="NCBI Taxonomy" id="159417"/>
    <lineage>
        <taxon>Eukaryota</taxon>
        <taxon>Metazoa</taxon>
        <taxon>Chordata</taxon>
        <taxon>Tunicata</taxon>
        <taxon>Ascidiacea</taxon>
        <taxon>Aplousobranchia</taxon>
        <taxon>Clavelinidae</taxon>
        <taxon>Clavelina</taxon>
    </lineage>
</organism>
<comment type="caution">
    <text evidence="11">The sequence shown here is derived from an EMBL/GenBank/DDBJ whole genome shotgun (WGS) entry which is preliminary data.</text>
</comment>
<gene>
    <name evidence="11" type="ORF">CVLEPA_LOCUS4330</name>
</gene>
<keyword evidence="7" id="KW-0333">Golgi apparatus</keyword>
<evidence type="ECO:0000256" key="6">
    <source>
        <dbReference type="ARBA" id="ARBA00022989"/>
    </source>
</evidence>
<evidence type="ECO:0000256" key="2">
    <source>
        <dbReference type="ARBA" id="ARBA00008124"/>
    </source>
</evidence>
<evidence type="ECO:0000256" key="9">
    <source>
        <dbReference type="ARBA" id="ARBA00023180"/>
    </source>
</evidence>
<evidence type="ECO:0000256" key="1">
    <source>
        <dbReference type="ARBA" id="ARBA00004323"/>
    </source>
</evidence>
<keyword evidence="8 10" id="KW-0472">Membrane</keyword>
<evidence type="ECO:0000256" key="10">
    <source>
        <dbReference type="SAM" id="Phobius"/>
    </source>
</evidence>
<comment type="subcellular location">
    <subcellularLocation>
        <location evidence="1">Golgi apparatus membrane</location>
        <topology evidence="1">Single-pass type II membrane protein</topology>
    </subcellularLocation>
</comment>
<evidence type="ECO:0000313" key="12">
    <source>
        <dbReference type="Proteomes" id="UP001642483"/>
    </source>
</evidence>
<sequence length="421" mass="49814">MCYQYMAMKFARFKHLFWMKTSLRRFFGIKLPRILLYFTFVSTVMFLASLILLSTRTVKSTHRHLEARNRKVFTKESALQNENGLDKGNFCQKHRRYVYVKTHKTGSTTVSSVLNSHNDKDTIKMPRKRCVPFSGGYPGRYNFEFAQQGDFDVVDGHFRYNPEEFRRHMPPDTKYITIIREPWSNFQSCYNYYKPDTRVSQGQCSKSPMNYVTNGEYVALEDFVVLANEVLDPSISWYFRFKNYQAHDLGLDPMMTDDVIINREILKLDEKLDLVMIMEYMEESLILLKNELCMNWEDISKPGRNAREYEKVYLSTEAQNAFYQLDNVDIALYKYFNETLWKKVDEYGRTKMAQDVITLRSKMKTQDVLLKEPRSEPKFGRENYRPTTKQELTQRLACYDTQASKLADYMMQNSGGCYEPT</sequence>
<dbReference type="PANTHER" id="PTHR14647">
    <property type="entry name" value="GALACTOSE-3-O-SULFOTRANSFERASE"/>
    <property type="match status" value="1"/>
</dbReference>
<keyword evidence="4 10" id="KW-0812">Transmembrane</keyword>
<reference evidence="11 12" key="1">
    <citation type="submission" date="2024-02" db="EMBL/GenBank/DDBJ databases">
        <authorList>
            <person name="Daric V."/>
            <person name="Darras S."/>
        </authorList>
    </citation>
    <scope>NUCLEOTIDE SEQUENCE [LARGE SCALE GENOMIC DNA]</scope>
</reference>
<dbReference type="SUPFAM" id="SSF52540">
    <property type="entry name" value="P-loop containing nucleoside triphosphate hydrolases"/>
    <property type="match status" value="1"/>
</dbReference>
<keyword evidence="3" id="KW-0808">Transferase</keyword>
<dbReference type="InterPro" id="IPR009729">
    <property type="entry name" value="Gal-3-0_sulfotransfrase"/>
</dbReference>
<dbReference type="PANTHER" id="PTHR14647:SF87">
    <property type="entry name" value="PUTATIVE-RELATED"/>
    <property type="match status" value="1"/>
</dbReference>
<name>A0ABP0F4L4_CLALP</name>
<keyword evidence="6 10" id="KW-1133">Transmembrane helix</keyword>
<evidence type="ECO:0000256" key="4">
    <source>
        <dbReference type="ARBA" id="ARBA00022692"/>
    </source>
</evidence>
<evidence type="ECO:0000256" key="7">
    <source>
        <dbReference type="ARBA" id="ARBA00023034"/>
    </source>
</evidence>
<dbReference type="Proteomes" id="UP001642483">
    <property type="component" value="Unassembled WGS sequence"/>
</dbReference>
<dbReference type="InterPro" id="IPR027417">
    <property type="entry name" value="P-loop_NTPase"/>
</dbReference>
<keyword evidence="5" id="KW-0735">Signal-anchor</keyword>
<dbReference type="Gene3D" id="3.40.50.300">
    <property type="entry name" value="P-loop containing nucleotide triphosphate hydrolases"/>
    <property type="match status" value="1"/>
</dbReference>
<protein>
    <submittedName>
        <fullName evidence="11">Uncharacterized protein</fullName>
    </submittedName>
</protein>
<proteinExistence type="inferred from homology"/>
<comment type="similarity">
    <text evidence="2">Belongs to the galactose-3-O-sulfotransferase family.</text>
</comment>
<dbReference type="Pfam" id="PF06990">
    <property type="entry name" value="Gal-3-0_sulfotr"/>
    <property type="match status" value="1"/>
</dbReference>
<evidence type="ECO:0000313" key="11">
    <source>
        <dbReference type="EMBL" id="CAK8674649.1"/>
    </source>
</evidence>
<evidence type="ECO:0000256" key="8">
    <source>
        <dbReference type="ARBA" id="ARBA00023136"/>
    </source>
</evidence>
<feature type="transmembrane region" description="Helical" evidence="10">
    <location>
        <begin position="34"/>
        <end position="53"/>
    </location>
</feature>
<keyword evidence="9" id="KW-0325">Glycoprotein</keyword>